<dbReference type="PANTHER" id="PTHR43027:SF1">
    <property type="entry name" value="DOXORUBICIN RESISTANCE ABC TRANSPORTER PERMEASE PROTEIN DRRC-RELATED"/>
    <property type="match status" value="1"/>
</dbReference>
<reference evidence="7 8" key="1">
    <citation type="submission" date="2016-10" db="EMBL/GenBank/DDBJ databases">
        <authorList>
            <person name="de Groot N.N."/>
        </authorList>
    </citation>
    <scope>NUCLEOTIDE SEQUENCE [LARGE SCALE GENOMIC DNA]</scope>
    <source>
        <strain evidence="7 8">DSM 12272</strain>
    </source>
</reference>
<evidence type="ECO:0000313" key="7">
    <source>
        <dbReference type="EMBL" id="SDO73649.1"/>
    </source>
</evidence>
<keyword evidence="4 5" id="KW-0472">Membrane</keyword>
<evidence type="ECO:0000256" key="3">
    <source>
        <dbReference type="ARBA" id="ARBA00022989"/>
    </source>
</evidence>
<feature type="transmembrane region" description="Helical" evidence="5">
    <location>
        <begin position="298"/>
        <end position="316"/>
    </location>
</feature>
<evidence type="ECO:0000256" key="1">
    <source>
        <dbReference type="ARBA" id="ARBA00004141"/>
    </source>
</evidence>
<keyword evidence="8" id="KW-1185">Reference proteome</keyword>
<keyword evidence="2 5" id="KW-0812">Transmembrane</keyword>
<evidence type="ECO:0000313" key="8">
    <source>
        <dbReference type="Proteomes" id="UP000198597"/>
    </source>
</evidence>
<dbReference type="PANTHER" id="PTHR43027">
    <property type="entry name" value="DOXORUBICIN RESISTANCE ABC TRANSPORTER PERMEASE PROTEIN DRRC-RELATED"/>
    <property type="match status" value="1"/>
</dbReference>
<feature type="transmembrane region" description="Helical" evidence="5">
    <location>
        <begin position="240"/>
        <end position="259"/>
    </location>
</feature>
<dbReference type="Proteomes" id="UP000198597">
    <property type="component" value="Unassembled WGS sequence"/>
</dbReference>
<accession>A0A1H0LZK5</accession>
<keyword evidence="3 5" id="KW-1133">Transmembrane helix</keyword>
<dbReference type="InterPro" id="IPR052902">
    <property type="entry name" value="ABC-2_transporter"/>
</dbReference>
<dbReference type="RefSeq" id="WP_089965040.1">
    <property type="nucleotide sequence ID" value="NZ_FNJM01000001.1"/>
</dbReference>
<dbReference type="GO" id="GO:0016020">
    <property type="term" value="C:membrane"/>
    <property type="evidence" value="ECO:0007669"/>
    <property type="project" value="UniProtKB-SubCell"/>
</dbReference>
<comment type="subcellular location">
    <subcellularLocation>
        <location evidence="1">Membrane</location>
        <topology evidence="1">Multi-pass membrane protein</topology>
    </subcellularLocation>
</comment>
<dbReference type="InterPro" id="IPR013525">
    <property type="entry name" value="ABC2_TM"/>
</dbReference>
<feature type="transmembrane region" description="Helical" evidence="5">
    <location>
        <begin position="18"/>
        <end position="36"/>
    </location>
</feature>
<sequence length="325" mass="36547">MLVFIKNHFYRMISKKNYIIISLVMTIVATSLAVLLTKKMEVKGTLAVVTSSSNENLKSNYVKFLYMQKEPNESDLVTGKYDGVIIDKGNGNYEVNTIKGDDFKKLIEEVIKDPEGFKPEIKNIRGIGTNILGFLEIFILMQTVTYMFLLAEDREQKQIERIATSPISIFKYMLSYFISIFLLVLVPTFFVIVIVKYIFGISIGFSLMQYVGLLSLISSLGISFAMLLNSLLKVGDTANMLGSSIVTLTTILSGSFYSFEGGNKILESALCILPQKDFLSFVQGLERGTKISSMIPQLAYILILILAFYIISSIKIKKYYILAKK</sequence>
<name>A0A1H0LZK5_9CLOT</name>
<evidence type="ECO:0000256" key="2">
    <source>
        <dbReference type="ARBA" id="ARBA00022692"/>
    </source>
</evidence>
<evidence type="ECO:0000259" key="6">
    <source>
        <dbReference type="Pfam" id="PF12698"/>
    </source>
</evidence>
<organism evidence="7 8">
    <name type="scientific">Clostridium gasigenes</name>
    <dbReference type="NCBI Taxonomy" id="94869"/>
    <lineage>
        <taxon>Bacteria</taxon>
        <taxon>Bacillati</taxon>
        <taxon>Bacillota</taxon>
        <taxon>Clostridia</taxon>
        <taxon>Eubacteriales</taxon>
        <taxon>Clostridiaceae</taxon>
        <taxon>Clostridium</taxon>
    </lineage>
</organism>
<dbReference type="GO" id="GO:0140359">
    <property type="term" value="F:ABC-type transporter activity"/>
    <property type="evidence" value="ECO:0007669"/>
    <property type="project" value="InterPro"/>
</dbReference>
<feature type="transmembrane region" description="Helical" evidence="5">
    <location>
        <begin position="172"/>
        <end position="195"/>
    </location>
</feature>
<proteinExistence type="predicted"/>
<dbReference type="EMBL" id="FNJM01000001">
    <property type="protein sequence ID" value="SDO73649.1"/>
    <property type="molecule type" value="Genomic_DNA"/>
</dbReference>
<dbReference type="STRING" id="94869.SAMN04488529_101263"/>
<feature type="transmembrane region" description="Helical" evidence="5">
    <location>
        <begin position="207"/>
        <end position="228"/>
    </location>
</feature>
<dbReference type="OrthoDB" id="1655516at2"/>
<evidence type="ECO:0000256" key="4">
    <source>
        <dbReference type="ARBA" id="ARBA00023136"/>
    </source>
</evidence>
<dbReference type="AlphaFoldDB" id="A0A1H0LZK5"/>
<evidence type="ECO:0000256" key="5">
    <source>
        <dbReference type="SAM" id="Phobius"/>
    </source>
</evidence>
<protein>
    <submittedName>
        <fullName evidence="7">ABC-2 type transport system permease protein</fullName>
    </submittedName>
</protein>
<feature type="transmembrane region" description="Helical" evidence="5">
    <location>
        <begin position="131"/>
        <end position="151"/>
    </location>
</feature>
<dbReference type="Pfam" id="PF12698">
    <property type="entry name" value="ABC2_membrane_3"/>
    <property type="match status" value="1"/>
</dbReference>
<feature type="domain" description="ABC-2 type transporter transmembrane" evidence="6">
    <location>
        <begin position="50"/>
        <end position="313"/>
    </location>
</feature>
<gene>
    <name evidence="7" type="ORF">SAMN04488529_101263</name>
</gene>